<evidence type="ECO:0000256" key="1">
    <source>
        <dbReference type="ARBA" id="ARBA00023125"/>
    </source>
</evidence>
<dbReference type="PROSITE" id="PS01124">
    <property type="entry name" value="HTH_ARAC_FAMILY_2"/>
    <property type="match status" value="1"/>
</dbReference>
<evidence type="ECO:0000259" key="2">
    <source>
        <dbReference type="PROSITE" id="PS01124"/>
    </source>
</evidence>
<dbReference type="GO" id="GO:0005829">
    <property type="term" value="C:cytosol"/>
    <property type="evidence" value="ECO:0007669"/>
    <property type="project" value="TreeGrafter"/>
</dbReference>
<sequence>MNESCPENDRHESVAVAKFLLASAAATGADPHGIVREASLSSDALTEADARVPSPAMFALWELTDRVMEVKDTALTMAGQYRLGALDLLDYLATSAPTLGEAMRLTLRYLPFISTNCRLELVEENDRETTYAFSHFQDGGPATDLSERFSLAVLCIRANEATRQLVRPVHVGFAQEAPRRHADLAELFSARQRLDFGQATGSFTFRTSDLRLPIATADPALHAILRRYADTLPLPTPETWESRFRRLLTESLADGTVGLDAMARRLAVSPRTLQRRLADAGTTWRAELDAARRTRAEKAARQGGTPVSVLADRLGYSDARSLRRARRRWEDVPATPQA</sequence>
<evidence type="ECO:0000313" key="5">
    <source>
        <dbReference type="Proteomes" id="UP000222531"/>
    </source>
</evidence>
<dbReference type="Pfam" id="PF12833">
    <property type="entry name" value="HTH_18"/>
    <property type="match status" value="1"/>
</dbReference>
<proteinExistence type="predicted"/>
<dbReference type="EMBL" id="NHZO01000042">
    <property type="protein sequence ID" value="PHQ53105.1"/>
    <property type="molecule type" value="Genomic_DNA"/>
</dbReference>
<reference evidence="4 5" key="1">
    <citation type="journal article" date="2017" name="Biochemistry">
        <title>Identification of the Biosynthetic Pathway for the Antibiotic Bicyclomycin.</title>
        <authorList>
            <person name="Patteson J."/>
            <person name="Cai W."/>
            <person name="Johnson R.A."/>
            <person name="Santa Maria K."/>
            <person name="Li B."/>
        </authorList>
    </citation>
    <scope>NUCLEOTIDE SEQUENCE [LARGE SCALE GENOMIC DNA]</scope>
    <source>
        <strain evidence="4 5">ATCC 21532</strain>
    </source>
</reference>
<dbReference type="Gene3D" id="1.10.10.60">
    <property type="entry name" value="Homeodomain-like"/>
    <property type="match status" value="1"/>
</dbReference>
<accession>A0A2G1XPC9</accession>
<protein>
    <recommendedName>
        <fullName evidence="2">HTH araC/xylS-type domain-containing protein</fullName>
    </recommendedName>
</protein>
<dbReference type="Proteomes" id="UP000222531">
    <property type="component" value="Unassembled WGS sequence"/>
</dbReference>
<evidence type="ECO:0000313" key="4">
    <source>
        <dbReference type="EMBL" id="PHQ53105.1"/>
    </source>
</evidence>
<dbReference type="Pfam" id="PF12625">
    <property type="entry name" value="Arabinose_bd"/>
    <property type="match status" value="1"/>
</dbReference>
<dbReference type="PANTHER" id="PTHR47894:SF1">
    <property type="entry name" value="HTH-TYPE TRANSCRIPTIONAL REGULATOR VQSM"/>
    <property type="match status" value="1"/>
</dbReference>
<dbReference type="OrthoDB" id="5241536at2"/>
<dbReference type="GO" id="GO:0000976">
    <property type="term" value="F:transcription cis-regulatory region binding"/>
    <property type="evidence" value="ECO:0007669"/>
    <property type="project" value="TreeGrafter"/>
</dbReference>
<dbReference type="EMBL" id="NHZO01000148">
    <property type="protein sequence ID" value="PHQ50559.1"/>
    <property type="molecule type" value="Genomic_DNA"/>
</dbReference>
<feature type="domain" description="HTH araC/xylS-type" evidence="2">
    <location>
        <begin position="242"/>
        <end position="328"/>
    </location>
</feature>
<comment type="caution">
    <text evidence="4">The sequence shown here is derived from an EMBL/GenBank/DDBJ whole genome shotgun (WGS) entry which is preliminary data.</text>
</comment>
<dbReference type="AlphaFoldDB" id="A0A2G1XPC9"/>
<dbReference type="RefSeq" id="WP_099197762.1">
    <property type="nucleotide sequence ID" value="NZ_JBIRXA010000005.1"/>
</dbReference>
<dbReference type="PANTHER" id="PTHR47894">
    <property type="entry name" value="HTH-TYPE TRANSCRIPTIONAL REGULATOR GADX"/>
    <property type="match status" value="1"/>
</dbReference>
<dbReference type="InterPro" id="IPR018060">
    <property type="entry name" value="HTH_AraC"/>
</dbReference>
<keyword evidence="1" id="KW-0238">DNA-binding</keyword>
<name>A0A2G1XPC9_STRCJ</name>
<evidence type="ECO:0000313" key="3">
    <source>
        <dbReference type="EMBL" id="PHQ50559.1"/>
    </source>
</evidence>
<keyword evidence="5" id="KW-1185">Reference proteome</keyword>
<dbReference type="SMART" id="SM00342">
    <property type="entry name" value="HTH_ARAC"/>
    <property type="match status" value="1"/>
</dbReference>
<dbReference type="InterPro" id="IPR032687">
    <property type="entry name" value="AraC-type_N"/>
</dbReference>
<dbReference type="GO" id="GO:0003700">
    <property type="term" value="F:DNA-binding transcription factor activity"/>
    <property type="evidence" value="ECO:0007669"/>
    <property type="project" value="InterPro"/>
</dbReference>
<gene>
    <name evidence="4" type="ORF">BLA24_03425</name>
    <name evidence="3" type="ORF">BLA24_17230</name>
</gene>
<organism evidence="4 5">
    <name type="scientific">Streptomyces cinnamoneus</name>
    <name type="common">Streptoverticillium cinnamoneum</name>
    <dbReference type="NCBI Taxonomy" id="53446"/>
    <lineage>
        <taxon>Bacteria</taxon>
        <taxon>Bacillati</taxon>
        <taxon>Actinomycetota</taxon>
        <taxon>Actinomycetes</taxon>
        <taxon>Kitasatosporales</taxon>
        <taxon>Streptomycetaceae</taxon>
        <taxon>Streptomyces</taxon>
        <taxon>Streptomyces cinnamoneus group</taxon>
    </lineage>
</organism>